<protein>
    <submittedName>
        <fullName evidence="2">Uncharacterized protein</fullName>
    </submittedName>
</protein>
<evidence type="ECO:0000313" key="2">
    <source>
        <dbReference type="EMBL" id="GMT12593.1"/>
    </source>
</evidence>
<feature type="coiled-coil region" evidence="1">
    <location>
        <begin position="106"/>
        <end position="154"/>
    </location>
</feature>
<keyword evidence="3" id="KW-1185">Reference proteome</keyword>
<feature type="non-terminal residue" evidence="2">
    <location>
        <position position="154"/>
    </location>
</feature>
<name>A0AAV5V2G5_9BILA</name>
<proteinExistence type="predicted"/>
<reference evidence="2" key="1">
    <citation type="submission" date="2023-10" db="EMBL/GenBank/DDBJ databases">
        <title>Genome assembly of Pristionchus species.</title>
        <authorList>
            <person name="Yoshida K."/>
            <person name="Sommer R.J."/>
        </authorList>
    </citation>
    <scope>NUCLEOTIDE SEQUENCE</scope>
    <source>
        <strain evidence="2">RS5133</strain>
    </source>
</reference>
<dbReference type="AlphaFoldDB" id="A0AAV5V2G5"/>
<keyword evidence="1" id="KW-0175">Coiled coil</keyword>
<feature type="non-terminal residue" evidence="2">
    <location>
        <position position="1"/>
    </location>
</feature>
<gene>
    <name evidence="2" type="ORF">PFISCL1PPCAC_3890</name>
</gene>
<accession>A0AAV5V2G5</accession>
<sequence length="154" mass="17689">DEKEEKEVKREKKQPAPTLDQFAALQEKVKNLENMMQPPIPQPTVLLPRPTVLPAPAQEDVTDLQEKLKKKEEMLQGACRAWREAELRAETAENSLATKYGAMESIVKLRGTNKDLENEVSEMKKELEKERELSASHKLRADELSRRVVELENE</sequence>
<evidence type="ECO:0000256" key="1">
    <source>
        <dbReference type="SAM" id="Coils"/>
    </source>
</evidence>
<comment type="caution">
    <text evidence="2">The sequence shown here is derived from an EMBL/GenBank/DDBJ whole genome shotgun (WGS) entry which is preliminary data.</text>
</comment>
<evidence type="ECO:0000313" key="3">
    <source>
        <dbReference type="Proteomes" id="UP001432322"/>
    </source>
</evidence>
<organism evidence="2 3">
    <name type="scientific">Pristionchus fissidentatus</name>
    <dbReference type="NCBI Taxonomy" id="1538716"/>
    <lineage>
        <taxon>Eukaryota</taxon>
        <taxon>Metazoa</taxon>
        <taxon>Ecdysozoa</taxon>
        <taxon>Nematoda</taxon>
        <taxon>Chromadorea</taxon>
        <taxon>Rhabditida</taxon>
        <taxon>Rhabditina</taxon>
        <taxon>Diplogasteromorpha</taxon>
        <taxon>Diplogasteroidea</taxon>
        <taxon>Neodiplogasteridae</taxon>
        <taxon>Pristionchus</taxon>
    </lineage>
</organism>
<dbReference type="Proteomes" id="UP001432322">
    <property type="component" value="Unassembled WGS sequence"/>
</dbReference>
<dbReference type="Gene3D" id="6.10.140.920">
    <property type="match status" value="1"/>
</dbReference>
<dbReference type="EMBL" id="BTSY01000001">
    <property type="protein sequence ID" value="GMT12593.1"/>
    <property type="molecule type" value="Genomic_DNA"/>
</dbReference>